<keyword evidence="10" id="KW-1185">Reference proteome</keyword>
<evidence type="ECO:0000256" key="6">
    <source>
        <dbReference type="ARBA" id="ARBA00022989"/>
    </source>
</evidence>
<evidence type="ECO:0000256" key="8">
    <source>
        <dbReference type="SAM" id="Phobius"/>
    </source>
</evidence>
<keyword evidence="7 8" id="KW-0472">Membrane</keyword>
<organism evidence="9 10">
    <name type="scientific">Clostridium algifaecis</name>
    <dbReference type="NCBI Taxonomy" id="1472040"/>
    <lineage>
        <taxon>Bacteria</taxon>
        <taxon>Bacillati</taxon>
        <taxon>Bacillota</taxon>
        <taxon>Clostridia</taxon>
        <taxon>Eubacteriales</taxon>
        <taxon>Clostridiaceae</taxon>
        <taxon>Clostridium</taxon>
    </lineage>
</organism>
<feature type="transmembrane region" description="Helical" evidence="8">
    <location>
        <begin position="76"/>
        <end position="94"/>
    </location>
</feature>
<evidence type="ECO:0000313" key="10">
    <source>
        <dbReference type="Proteomes" id="UP001519307"/>
    </source>
</evidence>
<name>A0ABS4KSF6_9CLOT</name>
<evidence type="ECO:0000313" key="9">
    <source>
        <dbReference type="EMBL" id="MBP2032962.1"/>
    </source>
</evidence>
<dbReference type="InterPro" id="IPR004761">
    <property type="entry name" value="Spore_GerAB"/>
</dbReference>
<feature type="transmembrane region" description="Helical" evidence="8">
    <location>
        <begin position="6"/>
        <end position="28"/>
    </location>
</feature>
<feature type="transmembrane region" description="Helical" evidence="8">
    <location>
        <begin position="114"/>
        <end position="133"/>
    </location>
</feature>
<dbReference type="RefSeq" id="WP_209702122.1">
    <property type="nucleotide sequence ID" value="NZ_JAGGLM010000009.1"/>
</dbReference>
<evidence type="ECO:0000256" key="5">
    <source>
        <dbReference type="ARBA" id="ARBA00022692"/>
    </source>
</evidence>
<dbReference type="PANTHER" id="PTHR34975">
    <property type="entry name" value="SPORE GERMINATION PROTEIN A2"/>
    <property type="match status" value="1"/>
</dbReference>
<feature type="transmembrane region" description="Helical" evidence="8">
    <location>
        <begin position="215"/>
        <end position="248"/>
    </location>
</feature>
<evidence type="ECO:0000256" key="1">
    <source>
        <dbReference type="ARBA" id="ARBA00004141"/>
    </source>
</evidence>
<feature type="transmembrane region" description="Helical" evidence="8">
    <location>
        <begin position="304"/>
        <end position="321"/>
    </location>
</feature>
<sequence>MKTKISAYQLFSSIVLVPYGSALLFFIIPNAKQDAWLSMLIYMFPAIILQIVYTYLWSKYPDDTIVTYMPKIFGKIIGTILSILYTIFFTYEAARVLRDIASLITINTMPKMPLSLTTVLIVSTVVCSVHTGIENLCRAAQVILPILVFFFILEWIFLFTTPNALKFYNLKPVLENGILPVIKEGWKLITFPYGETILLTMLYPSVVEKSKVRKAAILAVIFQGIILTLTSIMFISVLGADFAGTSLFPLLRTVRLMHIGESFDRVDVFLILIMVVGGFIKISLFTYGGMLGTAQLLKLKDTKHLAVPFSVVILITSLLIAKNYTQHIYIGQVITLLYVHLPLAIFIPIIALLLQWIKDLVKNKKSCEKNL</sequence>
<feature type="transmembrane region" description="Helical" evidence="8">
    <location>
        <begin position="139"/>
        <end position="159"/>
    </location>
</feature>
<keyword evidence="3" id="KW-0813">Transport</keyword>
<keyword evidence="6 8" id="KW-1133">Transmembrane helix</keyword>
<feature type="transmembrane region" description="Helical" evidence="8">
    <location>
        <begin position="327"/>
        <end position="354"/>
    </location>
</feature>
<keyword evidence="5 8" id="KW-0812">Transmembrane</keyword>
<protein>
    <submittedName>
        <fullName evidence="9">Spore germination protein KB</fullName>
    </submittedName>
</protein>
<evidence type="ECO:0000256" key="7">
    <source>
        <dbReference type="ARBA" id="ARBA00023136"/>
    </source>
</evidence>
<feature type="transmembrane region" description="Helical" evidence="8">
    <location>
        <begin position="35"/>
        <end position="56"/>
    </location>
</feature>
<gene>
    <name evidence="9" type="ORF">J2Z42_001641</name>
</gene>
<evidence type="ECO:0000256" key="4">
    <source>
        <dbReference type="ARBA" id="ARBA00022544"/>
    </source>
</evidence>
<accession>A0ABS4KSF6</accession>
<evidence type="ECO:0000256" key="2">
    <source>
        <dbReference type="ARBA" id="ARBA00007998"/>
    </source>
</evidence>
<comment type="caution">
    <text evidence="9">The sequence shown here is derived from an EMBL/GenBank/DDBJ whole genome shotgun (WGS) entry which is preliminary data.</text>
</comment>
<comment type="subcellular location">
    <subcellularLocation>
        <location evidence="1">Membrane</location>
        <topology evidence="1">Multi-pass membrane protein</topology>
    </subcellularLocation>
</comment>
<dbReference type="PANTHER" id="PTHR34975:SF2">
    <property type="entry name" value="SPORE GERMINATION PROTEIN A2"/>
    <property type="match status" value="1"/>
</dbReference>
<keyword evidence="4" id="KW-0309">Germination</keyword>
<reference evidence="9 10" key="1">
    <citation type="submission" date="2021-03" db="EMBL/GenBank/DDBJ databases">
        <title>Genomic Encyclopedia of Type Strains, Phase IV (KMG-IV): sequencing the most valuable type-strain genomes for metagenomic binning, comparative biology and taxonomic classification.</title>
        <authorList>
            <person name="Goeker M."/>
        </authorList>
    </citation>
    <scope>NUCLEOTIDE SEQUENCE [LARGE SCALE GENOMIC DNA]</scope>
    <source>
        <strain evidence="9 10">DSM 28783</strain>
    </source>
</reference>
<dbReference type="NCBIfam" id="TIGR00912">
    <property type="entry name" value="2A0309"/>
    <property type="match status" value="1"/>
</dbReference>
<proteinExistence type="inferred from homology"/>
<feature type="transmembrane region" description="Helical" evidence="8">
    <location>
        <begin position="268"/>
        <end position="292"/>
    </location>
</feature>
<comment type="similarity">
    <text evidence="2">Belongs to the amino acid-polyamine-organocation (APC) superfamily. Spore germination protein (SGP) (TC 2.A.3.9) family.</text>
</comment>
<dbReference type="EMBL" id="JAGGLM010000009">
    <property type="protein sequence ID" value="MBP2032962.1"/>
    <property type="molecule type" value="Genomic_DNA"/>
</dbReference>
<evidence type="ECO:0000256" key="3">
    <source>
        <dbReference type="ARBA" id="ARBA00022448"/>
    </source>
</evidence>
<dbReference type="Pfam" id="PF03845">
    <property type="entry name" value="Spore_permease"/>
    <property type="match status" value="1"/>
</dbReference>
<dbReference type="Proteomes" id="UP001519307">
    <property type="component" value="Unassembled WGS sequence"/>
</dbReference>